<evidence type="ECO:0000256" key="13">
    <source>
        <dbReference type="ARBA" id="ARBA00023136"/>
    </source>
</evidence>
<dbReference type="InterPro" id="IPR017972">
    <property type="entry name" value="Cyt_P450_CS"/>
</dbReference>
<dbReference type="InterPro" id="IPR002401">
    <property type="entry name" value="Cyt_P450_E_grp-I"/>
</dbReference>
<evidence type="ECO:0000256" key="8">
    <source>
        <dbReference type="ARBA" id="ARBA00022824"/>
    </source>
</evidence>
<evidence type="ECO:0000256" key="3">
    <source>
        <dbReference type="ARBA" id="ARBA00004406"/>
    </source>
</evidence>
<sequence length="495" mass="57610">MLYLILFPLCAVLLVILQYSVKNRNYWRKRNIPEVNGTSLKFATGKKSLAELYKDIYEAHPNCENVGVHVGNKPGLLLRNLENVQAVLQGDFQSFYSRGLVTNENDLLADNVLFMEDYKRWRIMRHKLSPVFTSKKLKNMFYIMERCARDFVNFVQQNRQAKEKPFTALYTYTTASIAASVFGIDTNTKNTMDSPFLDMAWRSVEPTFTNILRFTISNMFPKLFKLLRLKVFGDHEDFFIGVVKKVLEERRAVHQKRHDFVDTCLELQQEGVMQDPVTGYELEPSDELMAAQAFFFFIAGADTSAHTMHFVLLELAGNPEILQKLQKEIDAAFDKCKETVTFDEIEEMKYLDMVMNEAIRKYPTVGVIQRRCTRDTVLPCGQVKMEKDVIAVIPIYAIHRDERYYPNPEVFDPERFSPENVSKIPKFSYLPFGEGNRICLGARFARLQVKVGLAWLLRRYTLKQQSYKPKCFEPSFFALRDPCAYFQLLPREMNK</sequence>
<evidence type="ECO:0000256" key="10">
    <source>
        <dbReference type="ARBA" id="ARBA00023002"/>
    </source>
</evidence>
<evidence type="ECO:0000256" key="14">
    <source>
        <dbReference type="ARBA" id="ARBA00047827"/>
    </source>
</evidence>
<keyword evidence="7 15" id="KW-0479">Metal-binding</keyword>
<keyword evidence="11 15" id="KW-0408">Iron</keyword>
<dbReference type="PRINTS" id="PR00463">
    <property type="entry name" value="EP450I"/>
</dbReference>
<dbReference type="EC" id="1.14.14.1" evidence="5"/>
<evidence type="ECO:0000256" key="4">
    <source>
        <dbReference type="ARBA" id="ARBA00010617"/>
    </source>
</evidence>
<feature type="chain" id="PRO_5045590319" description="unspecific monooxygenase" evidence="16">
    <location>
        <begin position="23"/>
        <end position="495"/>
    </location>
</feature>
<dbReference type="SUPFAM" id="SSF48264">
    <property type="entry name" value="Cytochrome P450"/>
    <property type="match status" value="1"/>
</dbReference>
<feature type="signal peptide" evidence="16">
    <location>
        <begin position="1"/>
        <end position="22"/>
    </location>
</feature>
<evidence type="ECO:0000256" key="9">
    <source>
        <dbReference type="ARBA" id="ARBA00022848"/>
    </source>
</evidence>
<evidence type="ECO:0000256" key="11">
    <source>
        <dbReference type="ARBA" id="ARBA00023004"/>
    </source>
</evidence>
<evidence type="ECO:0000256" key="2">
    <source>
        <dbReference type="ARBA" id="ARBA00004174"/>
    </source>
</evidence>
<evidence type="ECO:0000256" key="1">
    <source>
        <dbReference type="ARBA" id="ARBA00001971"/>
    </source>
</evidence>
<dbReference type="PROSITE" id="PS00086">
    <property type="entry name" value="CYTOCHROME_P450"/>
    <property type="match status" value="1"/>
</dbReference>
<dbReference type="EMBL" id="OW152817">
    <property type="protein sequence ID" value="CAH2069113.1"/>
    <property type="molecule type" value="Genomic_DNA"/>
</dbReference>
<organism evidence="17 18">
    <name type="scientific">Iphiclides podalirius</name>
    <name type="common">scarce swallowtail</name>
    <dbReference type="NCBI Taxonomy" id="110791"/>
    <lineage>
        <taxon>Eukaryota</taxon>
        <taxon>Metazoa</taxon>
        <taxon>Ecdysozoa</taxon>
        <taxon>Arthropoda</taxon>
        <taxon>Hexapoda</taxon>
        <taxon>Insecta</taxon>
        <taxon>Pterygota</taxon>
        <taxon>Neoptera</taxon>
        <taxon>Endopterygota</taxon>
        <taxon>Lepidoptera</taxon>
        <taxon>Glossata</taxon>
        <taxon>Ditrysia</taxon>
        <taxon>Papilionoidea</taxon>
        <taxon>Papilionidae</taxon>
        <taxon>Papilioninae</taxon>
        <taxon>Iphiclides</taxon>
    </lineage>
</organism>
<comment type="cofactor">
    <cofactor evidence="1">
        <name>heme</name>
        <dbReference type="ChEBI" id="CHEBI:30413"/>
    </cofactor>
</comment>
<evidence type="ECO:0000256" key="16">
    <source>
        <dbReference type="SAM" id="SignalP"/>
    </source>
</evidence>
<dbReference type="InterPro" id="IPR001128">
    <property type="entry name" value="Cyt_P450"/>
</dbReference>
<evidence type="ECO:0000313" key="18">
    <source>
        <dbReference type="Proteomes" id="UP000837857"/>
    </source>
</evidence>
<evidence type="ECO:0000256" key="7">
    <source>
        <dbReference type="ARBA" id="ARBA00022723"/>
    </source>
</evidence>
<evidence type="ECO:0000313" key="17">
    <source>
        <dbReference type="EMBL" id="CAH2069113.1"/>
    </source>
</evidence>
<feature type="non-terminal residue" evidence="17">
    <location>
        <position position="1"/>
    </location>
</feature>
<evidence type="ECO:0000256" key="12">
    <source>
        <dbReference type="ARBA" id="ARBA00023033"/>
    </source>
</evidence>
<dbReference type="Pfam" id="PF00067">
    <property type="entry name" value="p450"/>
    <property type="match status" value="1"/>
</dbReference>
<evidence type="ECO:0000256" key="5">
    <source>
        <dbReference type="ARBA" id="ARBA00012109"/>
    </source>
</evidence>
<gene>
    <name evidence="17" type="ORF">IPOD504_LOCUS14742</name>
</gene>
<keyword evidence="6 15" id="KW-0349">Heme</keyword>
<reference evidence="17" key="1">
    <citation type="submission" date="2022-03" db="EMBL/GenBank/DDBJ databases">
        <authorList>
            <person name="Martin H S."/>
        </authorList>
    </citation>
    <scope>NUCLEOTIDE SEQUENCE</scope>
</reference>
<keyword evidence="10 15" id="KW-0560">Oxidoreductase</keyword>
<keyword evidence="16" id="KW-0732">Signal</keyword>
<keyword evidence="8" id="KW-0256">Endoplasmic reticulum</keyword>
<name>A0ABN8IXA8_9NEOP</name>
<evidence type="ECO:0000256" key="15">
    <source>
        <dbReference type="RuleBase" id="RU000461"/>
    </source>
</evidence>
<dbReference type="InterPro" id="IPR050476">
    <property type="entry name" value="Insect_CytP450_Detox"/>
</dbReference>
<comment type="catalytic activity">
    <reaction evidence="14">
        <text>an organic molecule + reduced [NADPH--hemoprotein reductase] + O2 = an alcohol + oxidized [NADPH--hemoprotein reductase] + H2O + H(+)</text>
        <dbReference type="Rhea" id="RHEA:17149"/>
        <dbReference type="Rhea" id="RHEA-COMP:11964"/>
        <dbReference type="Rhea" id="RHEA-COMP:11965"/>
        <dbReference type="ChEBI" id="CHEBI:15377"/>
        <dbReference type="ChEBI" id="CHEBI:15378"/>
        <dbReference type="ChEBI" id="CHEBI:15379"/>
        <dbReference type="ChEBI" id="CHEBI:30879"/>
        <dbReference type="ChEBI" id="CHEBI:57618"/>
        <dbReference type="ChEBI" id="CHEBI:58210"/>
        <dbReference type="ChEBI" id="CHEBI:142491"/>
        <dbReference type="EC" id="1.14.14.1"/>
    </reaction>
</comment>
<keyword evidence="12 15" id="KW-0503">Monooxygenase</keyword>
<keyword evidence="13" id="KW-0472">Membrane</keyword>
<dbReference type="Gene3D" id="1.10.630.10">
    <property type="entry name" value="Cytochrome P450"/>
    <property type="match status" value="1"/>
</dbReference>
<dbReference type="PANTHER" id="PTHR24292">
    <property type="entry name" value="CYTOCHROME P450"/>
    <property type="match status" value="1"/>
</dbReference>
<dbReference type="Proteomes" id="UP000837857">
    <property type="component" value="Chromosome 5"/>
</dbReference>
<keyword evidence="9" id="KW-0492">Microsome</keyword>
<comment type="subcellular location">
    <subcellularLocation>
        <location evidence="3">Endoplasmic reticulum membrane</location>
        <topology evidence="3">Peripheral membrane protein</topology>
    </subcellularLocation>
    <subcellularLocation>
        <location evidence="2">Microsome membrane</location>
        <topology evidence="2">Peripheral membrane protein</topology>
    </subcellularLocation>
</comment>
<dbReference type="PRINTS" id="PR00385">
    <property type="entry name" value="P450"/>
</dbReference>
<proteinExistence type="inferred from homology"/>
<comment type="similarity">
    <text evidence="4 15">Belongs to the cytochrome P450 family.</text>
</comment>
<keyword evidence="18" id="KW-1185">Reference proteome</keyword>
<dbReference type="PANTHER" id="PTHR24292:SF45">
    <property type="entry name" value="CYTOCHROME P450 6G1-RELATED"/>
    <property type="match status" value="1"/>
</dbReference>
<dbReference type="InterPro" id="IPR036396">
    <property type="entry name" value="Cyt_P450_sf"/>
</dbReference>
<accession>A0ABN8IXA8</accession>
<dbReference type="CDD" id="cd11056">
    <property type="entry name" value="CYP6-like"/>
    <property type="match status" value="1"/>
</dbReference>
<evidence type="ECO:0000256" key="6">
    <source>
        <dbReference type="ARBA" id="ARBA00022617"/>
    </source>
</evidence>
<protein>
    <recommendedName>
        <fullName evidence="5">unspecific monooxygenase</fullName>
        <ecNumber evidence="5">1.14.14.1</ecNumber>
    </recommendedName>
</protein>